<dbReference type="AlphaFoldDB" id="A0A6L9SHF4"/>
<organism evidence="1 2">
    <name type="scientific">Phytoactinopolyspora halotolerans</name>
    <dbReference type="NCBI Taxonomy" id="1981512"/>
    <lineage>
        <taxon>Bacteria</taxon>
        <taxon>Bacillati</taxon>
        <taxon>Actinomycetota</taxon>
        <taxon>Actinomycetes</taxon>
        <taxon>Jiangellales</taxon>
        <taxon>Jiangellaceae</taxon>
        <taxon>Phytoactinopolyspora</taxon>
    </lineage>
</organism>
<protein>
    <submittedName>
        <fullName evidence="1">Uncharacterized protein</fullName>
    </submittedName>
</protein>
<accession>A0A6L9SHF4</accession>
<dbReference type="EMBL" id="JAAGOA010000049">
    <property type="protein sequence ID" value="NEE04795.1"/>
    <property type="molecule type" value="Genomic_DNA"/>
</dbReference>
<comment type="caution">
    <text evidence="1">The sequence shown here is derived from an EMBL/GenBank/DDBJ whole genome shotgun (WGS) entry which is preliminary data.</text>
</comment>
<evidence type="ECO:0000313" key="2">
    <source>
        <dbReference type="Proteomes" id="UP000475214"/>
    </source>
</evidence>
<sequence>MRRAFADDAVVVMESGDAGAPGAAITEALCGHWDHEPPCPLAAHHVAAERRGDEVSLRVLFATEPTAEPEVRSRIVAALRKGSLTGPDGIVNRWRLLSIEPSTVGDDEADHAASLVGPPR</sequence>
<keyword evidence="2" id="KW-1185">Reference proteome</keyword>
<proteinExistence type="predicted"/>
<gene>
    <name evidence="1" type="ORF">G1H10_32015</name>
</gene>
<reference evidence="1 2" key="1">
    <citation type="submission" date="2020-02" db="EMBL/GenBank/DDBJ databases">
        <authorList>
            <person name="Li X.-J."/>
            <person name="Han X.-M."/>
        </authorList>
    </citation>
    <scope>NUCLEOTIDE SEQUENCE [LARGE SCALE GENOMIC DNA]</scope>
    <source>
        <strain evidence="1 2">CCTCC AB 2017055</strain>
    </source>
</reference>
<evidence type="ECO:0000313" key="1">
    <source>
        <dbReference type="EMBL" id="NEE04795.1"/>
    </source>
</evidence>
<dbReference type="Proteomes" id="UP000475214">
    <property type="component" value="Unassembled WGS sequence"/>
</dbReference>
<dbReference type="RefSeq" id="WP_163745341.1">
    <property type="nucleotide sequence ID" value="NZ_JAAGOA010000049.1"/>
</dbReference>
<name>A0A6L9SHF4_9ACTN</name>